<protein>
    <submittedName>
        <fullName evidence="3">YceI family protein</fullName>
    </submittedName>
</protein>
<organism evidence="3 4">
    <name type="scientific">Candidatus Amunia macphersoniae</name>
    <dbReference type="NCBI Taxonomy" id="3127014"/>
    <lineage>
        <taxon>Bacteria</taxon>
        <taxon>Bacillati</taxon>
        <taxon>Candidatus Dormiibacterota</taxon>
        <taxon>Candidatus Dormibacteria</taxon>
        <taxon>Candidatus Aeolococcales</taxon>
        <taxon>Candidatus Aeolococcaceae</taxon>
        <taxon>Candidatus Amunia</taxon>
    </lineage>
</organism>
<evidence type="ECO:0000256" key="1">
    <source>
        <dbReference type="ARBA" id="ARBA00008812"/>
    </source>
</evidence>
<proteinExistence type="inferred from homology"/>
<evidence type="ECO:0000313" key="3">
    <source>
        <dbReference type="EMBL" id="MBJ7608846.1"/>
    </source>
</evidence>
<dbReference type="SUPFAM" id="SSF101874">
    <property type="entry name" value="YceI-like"/>
    <property type="match status" value="1"/>
</dbReference>
<sequence length="190" mass="20248">MSWTLDPHHTTVGFSAKHLGVATVRGRFNKVEAEVDLDNPEDPTSAGGTVTVDAASIDTGNEQRDGHLRSADFLDVEKYPTITFTLKSVERSGDDFKVVGDLTIKDVTKEVALDYEHNGSAVDPYGNNKVGGTLTGTIDRTQWDLKWNVPLGGGGLLVSEKIKLEINGELAEDKQAVAQAAQAEGPDGGA</sequence>
<dbReference type="EMBL" id="JAEKNN010000025">
    <property type="protein sequence ID" value="MBJ7608846.1"/>
    <property type="molecule type" value="Genomic_DNA"/>
</dbReference>
<dbReference type="InterPro" id="IPR036761">
    <property type="entry name" value="TTHA0802/YceI-like_sf"/>
</dbReference>
<dbReference type="Pfam" id="PF04264">
    <property type="entry name" value="YceI"/>
    <property type="match status" value="1"/>
</dbReference>
<dbReference type="InterPro" id="IPR007372">
    <property type="entry name" value="Lipid/polyisoprenoid-bd_YceI"/>
</dbReference>
<dbReference type="PANTHER" id="PTHR34406">
    <property type="entry name" value="PROTEIN YCEI"/>
    <property type="match status" value="1"/>
</dbReference>
<comment type="similarity">
    <text evidence="1">Belongs to the UPF0312 family.</text>
</comment>
<dbReference type="Proteomes" id="UP000614410">
    <property type="component" value="Unassembled WGS sequence"/>
</dbReference>
<accession>A0A934KG30</accession>
<evidence type="ECO:0000313" key="4">
    <source>
        <dbReference type="Proteomes" id="UP000614410"/>
    </source>
</evidence>
<dbReference type="Gene3D" id="2.40.128.110">
    <property type="entry name" value="Lipid/polyisoprenoid-binding, YceI-like"/>
    <property type="match status" value="1"/>
</dbReference>
<feature type="domain" description="Lipid/polyisoprenoid-binding YceI-like" evidence="2">
    <location>
        <begin position="2"/>
        <end position="171"/>
    </location>
</feature>
<evidence type="ECO:0000259" key="2">
    <source>
        <dbReference type="SMART" id="SM00867"/>
    </source>
</evidence>
<dbReference type="PANTHER" id="PTHR34406:SF1">
    <property type="entry name" value="PROTEIN YCEI"/>
    <property type="match status" value="1"/>
</dbReference>
<gene>
    <name evidence="3" type="ORF">JF887_05380</name>
</gene>
<dbReference type="SMART" id="SM00867">
    <property type="entry name" value="YceI"/>
    <property type="match status" value="1"/>
</dbReference>
<comment type="caution">
    <text evidence="3">The sequence shown here is derived from an EMBL/GenBank/DDBJ whole genome shotgun (WGS) entry which is preliminary data.</text>
</comment>
<name>A0A934KG30_9BACT</name>
<dbReference type="AlphaFoldDB" id="A0A934KG30"/>
<reference evidence="3 4" key="1">
    <citation type="submission" date="2020-10" db="EMBL/GenBank/DDBJ databases">
        <title>Ca. Dormibacterota MAGs.</title>
        <authorList>
            <person name="Montgomery K."/>
        </authorList>
    </citation>
    <scope>NUCLEOTIDE SEQUENCE [LARGE SCALE GENOMIC DNA]</scope>
    <source>
        <strain evidence="3">Mitchell_Peninsula_5</strain>
    </source>
</reference>